<comment type="caution">
    <text evidence="2">The sequence shown here is derived from an EMBL/GenBank/DDBJ whole genome shotgun (WGS) entry which is preliminary data.</text>
</comment>
<keyword evidence="1" id="KW-1133">Transmembrane helix</keyword>
<organism evidence="2 3">
    <name type="scientific">Ambispora gerdemannii</name>
    <dbReference type="NCBI Taxonomy" id="144530"/>
    <lineage>
        <taxon>Eukaryota</taxon>
        <taxon>Fungi</taxon>
        <taxon>Fungi incertae sedis</taxon>
        <taxon>Mucoromycota</taxon>
        <taxon>Glomeromycotina</taxon>
        <taxon>Glomeromycetes</taxon>
        <taxon>Archaeosporales</taxon>
        <taxon>Ambisporaceae</taxon>
        <taxon>Ambispora</taxon>
    </lineage>
</organism>
<keyword evidence="1" id="KW-0812">Transmembrane</keyword>
<keyword evidence="3" id="KW-1185">Reference proteome</keyword>
<keyword evidence="1" id="KW-0472">Membrane</keyword>
<protein>
    <submittedName>
        <fullName evidence="2">8555_t:CDS:1</fullName>
    </submittedName>
</protein>
<gene>
    <name evidence="2" type="ORF">AGERDE_LOCUS6305</name>
</gene>
<feature type="transmembrane region" description="Helical" evidence="1">
    <location>
        <begin position="192"/>
        <end position="215"/>
    </location>
</feature>
<dbReference type="EMBL" id="CAJVPL010000961">
    <property type="protein sequence ID" value="CAG8543516.1"/>
    <property type="molecule type" value="Genomic_DNA"/>
</dbReference>
<feature type="transmembrane region" description="Helical" evidence="1">
    <location>
        <begin position="130"/>
        <end position="152"/>
    </location>
</feature>
<evidence type="ECO:0000313" key="2">
    <source>
        <dbReference type="EMBL" id="CAG8543516.1"/>
    </source>
</evidence>
<dbReference type="AlphaFoldDB" id="A0A9N9AV27"/>
<evidence type="ECO:0000313" key="3">
    <source>
        <dbReference type="Proteomes" id="UP000789831"/>
    </source>
</evidence>
<dbReference type="OrthoDB" id="2396694at2759"/>
<feature type="transmembrane region" description="Helical" evidence="1">
    <location>
        <begin position="164"/>
        <end position="186"/>
    </location>
</feature>
<accession>A0A9N9AV27</accession>
<evidence type="ECO:0000256" key="1">
    <source>
        <dbReference type="SAM" id="Phobius"/>
    </source>
</evidence>
<dbReference type="Proteomes" id="UP000789831">
    <property type="component" value="Unassembled WGS sequence"/>
</dbReference>
<proteinExistence type="predicted"/>
<name>A0A9N9AV27_9GLOM</name>
<feature type="transmembrane region" description="Helical" evidence="1">
    <location>
        <begin position="227"/>
        <end position="244"/>
    </location>
</feature>
<reference evidence="2" key="1">
    <citation type="submission" date="2021-06" db="EMBL/GenBank/DDBJ databases">
        <authorList>
            <person name="Kallberg Y."/>
            <person name="Tangrot J."/>
            <person name="Rosling A."/>
        </authorList>
    </citation>
    <scope>NUCLEOTIDE SEQUENCE</scope>
    <source>
        <strain evidence="2">MT106</strain>
    </source>
</reference>
<feature type="transmembrane region" description="Helical" evidence="1">
    <location>
        <begin position="65"/>
        <end position="96"/>
    </location>
</feature>
<sequence>MGSLSDYSGISDELADQASGYGLPYGIFGITNWSLFFLSILLTYANCPLISIWRWGKPYKKQNPYLAIFASVATIGPIIFTCIYCNGKLVIVLMALGQLTPWSFKIMNDGFRSQQVDETDSSHINLHYSYFGWVMIILLSVAGWVSLILVTIGLLNTDETFKRWIWTIYALALLALLVIMLMHKFSSGHSCLIIMMAYFLTTIHMIGFHIILARISGNWSGIAPKKSGLVSAIIFFIGNRLQFLDF</sequence>